<feature type="transmembrane region" description="Helical" evidence="9">
    <location>
        <begin position="408"/>
        <end position="426"/>
    </location>
</feature>
<feature type="transmembrane region" description="Helical" evidence="9">
    <location>
        <begin position="482"/>
        <end position="508"/>
    </location>
</feature>
<keyword evidence="12" id="KW-1185">Reference proteome</keyword>
<dbReference type="eggNOG" id="COG0004">
    <property type="taxonomic scope" value="Bacteria"/>
</dbReference>
<feature type="transmembrane region" description="Helical" evidence="9">
    <location>
        <begin position="57"/>
        <end position="78"/>
    </location>
</feature>
<evidence type="ECO:0000256" key="8">
    <source>
        <dbReference type="SAM" id="MobiDB-lite"/>
    </source>
</evidence>
<dbReference type="GO" id="GO:0005886">
    <property type="term" value="C:plasma membrane"/>
    <property type="evidence" value="ECO:0007669"/>
    <property type="project" value="TreeGrafter"/>
</dbReference>
<dbReference type="OrthoDB" id="503637at2"/>
<dbReference type="InterPro" id="IPR029020">
    <property type="entry name" value="Ammonium/urea_transptr"/>
</dbReference>
<dbReference type="Gene3D" id="1.10.3430.10">
    <property type="entry name" value="Ammonium transporter AmtB like domains"/>
    <property type="match status" value="1"/>
</dbReference>
<dbReference type="PROSITE" id="PS01219">
    <property type="entry name" value="AMMONIUM_TRANSP"/>
    <property type="match status" value="1"/>
</dbReference>
<keyword evidence="6 9" id="KW-0472">Membrane</keyword>
<evidence type="ECO:0000256" key="1">
    <source>
        <dbReference type="ARBA" id="ARBA00004141"/>
    </source>
</evidence>
<feature type="transmembrane region" description="Helical" evidence="9">
    <location>
        <begin position="224"/>
        <end position="244"/>
    </location>
</feature>
<proteinExistence type="inferred from homology"/>
<dbReference type="SUPFAM" id="SSF111352">
    <property type="entry name" value="Ammonium transporter"/>
    <property type="match status" value="1"/>
</dbReference>
<dbReference type="InterPro" id="IPR024041">
    <property type="entry name" value="NH4_transpt_AmtB-like_dom"/>
</dbReference>
<organism evidence="11 12">
    <name type="scientific">Gloeothece verrucosa (strain PCC 7822)</name>
    <name type="common">Cyanothece sp. (strain PCC 7822)</name>
    <dbReference type="NCBI Taxonomy" id="497965"/>
    <lineage>
        <taxon>Bacteria</taxon>
        <taxon>Bacillati</taxon>
        <taxon>Cyanobacteriota</taxon>
        <taxon>Cyanophyceae</taxon>
        <taxon>Oscillatoriophycideae</taxon>
        <taxon>Chroococcales</taxon>
        <taxon>Aphanothecaceae</taxon>
        <taxon>Gloeothece</taxon>
        <taxon>Gloeothece verrucosa</taxon>
    </lineage>
</organism>
<comment type="subcellular location">
    <subcellularLocation>
        <location evidence="1">Membrane</location>
        <topology evidence="1">Multi-pass membrane protein</topology>
    </subcellularLocation>
</comment>
<feature type="transmembrane region" description="Helical" evidence="9">
    <location>
        <begin position="438"/>
        <end position="456"/>
    </location>
</feature>
<feature type="transmembrane region" description="Helical" evidence="9">
    <location>
        <begin position="323"/>
        <end position="342"/>
    </location>
</feature>
<evidence type="ECO:0000259" key="10">
    <source>
        <dbReference type="Pfam" id="PF00909"/>
    </source>
</evidence>
<dbReference type="GO" id="GO:0008519">
    <property type="term" value="F:ammonium channel activity"/>
    <property type="evidence" value="ECO:0007669"/>
    <property type="project" value="InterPro"/>
</dbReference>
<gene>
    <name evidence="11" type="ordered locus">Cyan7822_1815</name>
</gene>
<evidence type="ECO:0000256" key="6">
    <source>
        <dbReference type="ARBA" id="ARBA00023136"/>
    </source>
</evidence>
<keyword evidence="3" id="KW-0813">Transport</keyword>
<feature type="domain" description="Ammonium transporter AmtB-like" evidence="10">
    <location>
        <begin position="311"/>
        <end position="504"/>
    </location>
</feature>
<sequence>MNSYWKSRYWLFFLFLVAVLVSVGVKGVAQNSPLNDPLYQLNNKVDSLIDNQESLNIFINSLWLVIAGALVFFMNAGFALLEAGSCTRKSLINILAKNVVVFCIGTLAFWLLGFNVMFGDGVNLLNNQSYTCPLPNTNIQTHTGRWALGFELSFPTLVDPSVTGVQNSNKGSNPLGFPENGFSCLKQMWPNRSFAALFFFQLVFADTAATIVSGAVAERVKFNAFFIFSFVLILFIYPIVGQWAWGPFGWLYQLNFRDFAGSTVVHSVGGTAALMGAWLLGPRWTQFDYDPQKEIRQGNSTSVEYSAPEDHTNKLNIAHSPGFVTLGGFILWLGWIGFNGGSTTYLSYVPHIVVTTMIASAAGGITAIFIVQGLADQDPSLGTFINGILGGLVAITASSAYVRIEQALVIGCGSAIFVVVGEAFILPKLKIDDPVGAIPVHLGCGFWGTLAVGFFANPNSLPYGGIDGTNLPQRLQMISIQLLGWVVICGFTALASWLAWVAIGYGIFQFESFNTRRQILRQQGSNRLIPLRARHGIRLSIVDEYAGTYKLFKDSERDERKKTLTKRPMNVKVDRQDSEKG</sequence>
<dbReference type="GO" id="GO:0097272">
    <property type="term" value="P:ammonium homeostasis"/>
    <property type="evidence" value="ECO:0007669"/>
    <property type="project" value="TreeGrafter"/>
</dbReference>
<dbReference type="EMBL" id="CP002198">
    <property type="protein sequence ID" value="ADN13801.1"/>
    <property type="molecule type" value="Genomic_DNA"/>
</dbReference>
<accession>E0U9K0</accession>
<evidence type="ECO:0000256" key="4">
    <source>
        <dbReference type="ARBA" id="ARBA00022692"/>
    </source>
</evidence>
<dbReference type="PANTHER" id="PTHR11730">
    <property type="entry name" value="AMMONIUM TRANSPORTER"/>
    <property type="match status" value="1"/>
</dbReference>
<name>E0U9K0_GLOV7</name>
<evidence type="ECO:0000313" key="12">
    <source>
        <dbReference type="Proteomes" id="UP000008206"/>
    </source>
</evidence>
<evidence type="ECO:0000256" key="2">
    <source>
        <dbReference type="ARBA" id="ARBA00005887"/>
    </source>
</evidence>
<keyword evidence="4 9" id="KW-0812">Transmembrane</keyword>
<feature type="transmembrane region" description="Helical" evidence="9">
    <location>
        <begin position="99"/>
        <end position="118"/>
    </location>
</feature>
<dbReference type="Pfam" id="PF00909">
    <property type="entry name" value="Ammonium_transp"/>
    <property type="match status" value="2"/>
</dbReference>
<protein>
    <submittedName>
        <fullName evidence="11">Ammonium transporter</fullName>
    </submittedName>
</protein>
<feature type="transmembrane region" description="Helical" evidence="9">
    <location>
        <begin position="264"/>
        <end position="281"/>
    </location>
</feature>
<evidence type="ECO:0000256" key="9">
    <source>
        <dbReference type="SAM" id="Phobius"/>
    </source>
</evidence>
<dbReference type="RefSeq" id="WP_013321908.1">
    <property type="nucleotide sequence ID" value="NC_014501.1"/>
</dbReference>
<dbReference type="PANTHER" id="PTHR11730:SF6">
    <property type="entry name" value="AMMONIUM TRANSPORTER"/>
    <property type="match status" value="1"/>
</dbReference>
<keyword evidence="5 9" id="KW-1133">Transmembrane helix</keyword>
<evidence type="ECO:0000313" key="11">
    <source>
        <dbReference type="EMBL" id="ADN13801.1"/>
    </source>
</evidence>
<feature type="transmembrane region" description="Helical" evidence="9">
    <location>
        <begin position="195"/>
        <end position="217"/>
    </location>
</feature>
<dbReference type="HOGENOM" id="CLU_000445_33_1_3"/>
<evidence type="ECO:0000256" key="7">
    <source>
        <dbReference type="ARBA" id="ARBA00023177"/>
    </source>
</evidence>
<comment type="similarity">
    <text evidence="2">Belongs to the ammonia transporter channel (TC 1.A.11.2) family.</text>
</comment>
<dbReference type="InterPro" id="IPR018047">
    <property type="entry name" value="Ammonium_transpt_CS"/>
</dbReference>
<dbReference type="KEGG" id="cyj:Cyan7822_1815"/>
<dbReference type="AlphaFoldDB" id="E0U9K0"/>
<feature type="compositionally biased region" description="Basic and acidic residues" evidence="8">
    <location>
        <begin position="572"/>
        <end position="581"/>
    </location>
</feature>
<feature type="region of interest" description="Disordered" evidence="8">
    <location>
        <begin position="558"/>
        <end position="581"/>
    </location>
</feature>
<evidence type="ECO:0000256" key="5">
    <source>
        <dbReference type="ARBA" id="ARBA00022989"/>
    </source>
</evidence>
<feature type="transmembrane region" description="Helical" evidence="9">
    <location>
        <begin position="383"/>
        <end position="402"/>
    </location>
</feature>
<feature type="transmembrane region" description="Helical" evidence="9">
    <location>
        <begin position="348"/>
        <end position="371"/>
    </location>
</feature>
<dbReference type="Proteomes" id="UP000008206">
    <property type="component" value="Chromosome"/>
</dbReference>
<evidence type="ECO:0000256" key="3">
    <source>
        <dbReference type="ARBA" id="ARBA00022448"/>
    </source>
</evidence>
<keyword evidence="7" id="KW-0924">Ammonia transport</keyword>
<dbReference type="STRING" id="497965.Cyan7822_1815"/>
<reference evidence="12" key="1">
    <citation type="journal article" date="2011" name="MBio">
        <title>Novel metabolic attributes of the genus Cyanothece, comprising a group of unicellular nitrogen-fixing Cyanobacteria.</title>
        <authorList>
            <person name="Bandyopadhyay A."/>
            <person name="Elvitigala T."/>
            <person name="Welsh E."/>
            <person name="Stockel J."/>
            <person name="Liberton M."/>
            <person name="Min H."/>
            <person name="Sherman L.A."/>
            <person name="Pakrasi H.B."/>
        </authorList>
    </citation>
    <scope>NUCLEOTIDE SEQUENCE [LARGE SCALE GENOMIC DNA]</scope>
    <source>
        <strain evidence="12">PCC 7822</strain>
    </source>
</reference>
<feature type="domain" description="Ammonium transporter AmtB-like" evidence="10">
    <location>
        <begin position="62"/>
        <end position="299"/>
    </location>
</feature>